<dbReference type="OMA" id="CFSNGIM"/>
<keyword evidence="1" id="KW-1133">Transmembrane helix</keyword>
<gene>
    <name evidence="2" type="ORF">BVC80_1309g11</name>
</gene>
<dbReference type="InParanoid" id="A0A200R396"/>
<evidence type="ECO:0000313" key="3">
    <source>
        <dbReference type="Proteomes" id="UP000195402"/>
    </source>
</evidence>
<comment type="caution">
    <text evidence="2">The sequence shown here is derived from an EMBL/GenBank/DDBJ whole genome shotgun (WGS) entry which is preliminary data.</text>
</comment>
<organism evidence="2 3">
    <name type="scientific">Macleaya cordata</name>
    <name type="common">Five-seeded plume-poppy</name>
    <name type="synonym">Bocconia cordata</name>
    <dbReference type="NCBI Taxonomy" id="56857"/>
    <lineage>
        <taxon>Eukaryota</taxon>
        <taxon>Viridiplantae</taxon>
        <taxon>Streptophyta</taxon>
        <taxon>Embryophyta</taxon>
        <taxon>Tracheophyta</taxon>
        <taxon>Spermatophyta</taxon>
        <taxon>Magnoliopsida</taxon>
        <taxon>Ranunculales</taxon>
        <taxon>Papaveraceae</taxon>
        <taxon>Papaveroideae</taxon>
        <taxon>Macleaya</taxon>
    </lineage>
</organism>
<protein>
    <submittedName>
        <fullName evidence="2">Uncharacterized protein</fullName>
    </submittedName>
</protein>
<keyword evidence="3" id="KW-1185">Reference proteome</keyword>
<keyword evidence="1" id="KW-0812">Transmembrane</keyword>
<dbReference type="AlphaFoldDB" id="A0A200R396"/>
<dbReference type="Proteomes" id="UP000195402">
    <property type="component" value="Unassembled WGS sequence"/>
</dbReference>
<dbReference type="PANTHER" id="PTHR33659:SF11">
    <property type="entry name" value="TRANSMEMBRANE PROTEIN"/>
    <property type="match status" value="1"/>
</dbReference>
<evidence type="ECO:0000313" key="2">
    <source>
        <dbReference type="EMBL" id="OVA17194.1"/>
    </source>
</evidence>
<dbReference type="EMBL" id="MVGT01000441">
    <property type="protein sequence ID" value="OVA17194.1"/>
    <property type="molecule type" value="Genomic_DNA"/>
</dbReference>
<evidence type="ECO:0000256" key="1">
    <source>
        <dbReference type="SAM" id="Phobius"/>
    </source>
</evidence>
<reference evidence="2 3" key="1">
    <citation type="journal article" date="2017" name="Mol. Plant">
        <title>The Genome of Medicinal Plant Macleaya cordata Provides New Insights into Benzylisoquinoline Alkaloids Metabolism.</title>
        <authorList>
            <person name="Liu X."/>
            <person name="Liu Y."/>
            <person name="Huang P."/>
            <person name="Ma Y."/>
            <person name="Qing Z."/>
            <person name="Tang Q."/>
            <person name="Cao H."/>
            <person name="Cheng P."/>
            <person name="Zheng Y."/>
            <person name="Yuan Z."/>
            <person name="Zhou Y."/>
            <person name="Liu J."/>
            <person name="Tang Z."/>
            <person name="Zhuo Y."/>
            <person name="Zhang Y."/>
            <person name="Yu L."/>
            <person name="Huang J."/>
            <person name="Yang P."/>
            <person name="Peng Q."/>
            <person name="Zhang J."/>
            <person name="Jiang W."/>
            <person name="Zhang Z."/>
            <person name="Lin K."/>
            <person name="Ro D.K."/>
            <person name="Chen X."/>
            <person name="Xiong X."/>
            <person name="Shang Y."/>
            <person name="Huang S."/>
            <person name="Zeng J."/>
        </authorList>
    </citation>
    <scope>NUCLEOTIDE SEQUENCE [LARGE SCALE GENOMIC DNA]</scope>
    <source>
        <strain evidence="3">cv. BLH2017</strain>
        <tissue evidence="2">Root</tissue>
    </source>
</reference>
<feature type="transmembrane region" description="Helical" evidence="1">
    <location>
        <begin position="44"/>
        <end position="70"/>
    </location>
</feature>
<proteinExistence type="predicted"/>
<keyword evidence="1" id="KW-0472">Membrane</keyword>
<accession>A0A200R396</accession>
<dbReference type="PANTHER" id="PTHR33659">
    <property type="entry name" value="PROTEIN, PUTATIVE-RELATED-RELATED"/>
    <property type="match status" value="1"/>
</dbReference>
<sequence length="72" mass="7243">MAKVISITNMAAVFICSIVVAILSDALAVTAQDTAAPSPSPSMITGSAFGLPISSVLVCSSLLLSLLALLKH</sequence>
<name>A0A200R396_MACCD</name>